<feature type="transmembrane region" description="Helical" evidence="2">
    <location>
        <begin position="83"/>
        <end position="103"/>
    </location>
</feature>
<keyword evidence="2" id="KW-0812">Transmembrane</keyword>
<comment type="caution">
    <text evidence="3">The sequence shown here is derived from an EMBL/GenBank/DDBJ whole genome shotgun (WGS) entry which is preliminary data.</text>
</comment>
<reference evidence="3 4" key="1">
    <citation type="submission" date="2020-04" db="EMBL/GenBank/DDBJ databases">
        <title>MicrobeNet Type strains.</title>
        <authorList>
            <person name="Nicholson A.C."/>
        </authorList>
    </citation>
    <scope>NUCLEOTIDE SEQUENCE [LARGE SCALE GENOMIC DNA]</scope>
    <source>
        <strain evidence="3 4">JCM 12354</strain>
    </source>
</reference>
<accession>A0A846XRN0</accession>
<feature type="compositionally biased region" description="Basic and acidic residues" evidence="1">
    <location>
        <begin position="1"/>
        <end position="10"/>
    </location>
</feature>
<keyword evidence="2" id="KW-1133">Transmembrane helix</keyword>
<dbReference type="AlphaFoldDB" id="A0A846XRN0"/>
<evidence type="ECO:0000256" key="2">
    <source>
        <dbReference type="SAM" id="Phobius"/>
    </source>
</evidence>
<dbReference type="Proteomes" id="UP000565711">
    <property type="component" value="Unassembled WGS sequence"/>
</dbReference>
<protein>
    <submittedName>
        <fullName evidence="3">Uncharacterized protein</fullName>
    </submittedName>
</protein>
<sequence>MTPDPDRPLDPHQPPPEVMPYPSHSAPLLEPFTPAAPQYHSADPFGTQPVVPQPFPPPVNVMHQYHPGPQVVVKRSFPHGLHLVLTLISCGLWSPIWLIHYLVADND</sequence>
<dbReference type="RefSeq" id="WP_067867555.1">
    <property type="nucleotide sequence ID" value="NZ_JAAXOP010000002.1"/>
</dbReference>
<proteinExistence type="predicted"/>
<dbReference type="EMBL" id="JAAXOP010000002">
    <property type="protein sequence ID" value="NKY49726.1"/>
    <property type="molecule type" value="Genomic_DNA"/>
</dbReference>
<keyword evidence="4" id="KW-1185">Reference proteome</keyword>
<organism evidence="3 4">
    <name type="scientific">Nocardia vermiculata</name>
    <dbReference type="NCBI Taxonomy" id="257274"/>
    <lineage>
        <taxon>Bacteria</taxon>
        <taxon>Bacillati</taxon>
        <taxon>Actinomycetota</taxon>
        <taxon>Actinomycetes</taxon>
        <taxon>Mycobacteriales</taxon>
        <taxon>Nocardiaceae</taxon>
        <taxon>Nocardia</taxon>
    </lineage>
</organism>
<keyword evidence="2" id="KW-0472">Membrane</keyword>
<evidence type="ECO:0000313" key="4">
    <source>
        <dbReference type="Proteomes" id="UP000565711"/>
    </source>
</evidence>
<gene>
    <name evidence="3" type="ORF">HGA08_05795</name>
</gene>
<evidence type="ECO:0000313" key="3">
    <source>
        <dbReference type="EMBL" id="NKY49726.1"/>
    </source>
</evidence>
<name>A0A846XRN0_9NOCA</name>
<feature type="region of interest" description="Disordered" evidence="1">
    <location>
        <begin position="1"/>
        <end position="28"/>
    </location>
</feature>
<evidence type="ECO:0000256" key="1">
    <source>
        <dbReference type="SAM" id="MobiDB-lite"/>
    </source>
</evidence>